<organism evidence="2 3">
    <name type="scientific">Periweissella cryptocerci</name>
    <dbReference type="NCBI Taxonomy" id="2506420"/>
    <lineage>
        <taxon>Bacteria</taxon>
        <taxon>Bacillati</taxon>
        <taxon>Bacillota</taxon>
        <taxon>Bacilli</taxon>
        <taxon>Lactobacillales</taxon>
        <taxon>Lactobacillaceae</taxon>
        <taxon>Periweissella</taxon>
    </lineage>
</organism>
<evidence type="ECO:0000313" key="3">
    <source>
        <dbReference type="Proteomes" id="UP000292886"/>
    </source>
</evidence>
<feature type="transmembrane region" description="Helical" evidence="1">
    <location>
        <begin position="47"/>
        <end position="68"/>
    </location>
</feature>
<dbReference type="AlphaFoldDB" id="A0A4P6YSW6"/>
<dbReference type="KEGG" id="wei:EQG49_04330"/>
<dbReference type="EMBL" id="CP037940">
    <property type="protein sequence ID" value="QBO35742.1"/>
    <property type="molecule type" value="Genomic_DNA"/>
</dbReference>
<evidence type="ECO:0000313" key="2">
    <source>
        <dbReference type="EMBL" id="QBO35742.1"/>
    </source>
</evidence>
<dbReference type="Proteomes" id="UP000292886">
    <property type="component" value="Chromosome"/>
</dbReference>
<protein>
    <submittedName>
        <fullName evidence="2">Uncharacterized protein</fullName>
    </submittedName>
</protein>
<evidence type="ECO:0000256" key="1">
    <source>
        <dbReference type="SAM" id="Phobius"/>
    </source>
</evidence>
<keyword evidence="1" id="KW-0472">Membrane</keyword>
<keyword evidence="1" id="KW-0812">Transmembrane</keyword>
<accession>A0A4P6YSW6</accession>
<name>A0A4P6YSW6_9LACO</name>
<sequence>MTVLSSGVFKINKWPKAIDIFKSSILFLSILIIEGSIIVLDKSMGPVLARVLLVSFIALPATYGLSYIPRKVSLEVCEDQVWLRMGKNRVILKSENFELKPIGHIDTPWGNMDFTIRFSNNGRNYVLVKSVKPVDGYTFSKEYEEFQEFHKKLFSLEKSFKNGRKDNES</sequence>
<reference evidence="3" key="1">
    <citation type="submission" date="2019-03" db="EMBL/GenBank/DDBJ databases">
        <title>Weissella sp. 26KH-42 Genome sequencing.</title>
        <authorList>
            <person name="Heo J."/>
            <person name="Kim S.-J."/>
            <person name="Kim J.-S."/>
            <person name="Hong S.-B."/>
            <person name="Kwon S.-W."/>
        </authorList>
    </citation>
    <scope>NUCLEOTIDE SEQUENCE [LARGE SCALE GENOMIC DNA]</scope>
    <source>
        <strain evidence="3">26KH-42</strain>
    </source>
</reference>
<keyword evidence="3" id="KW-1185">Reference proteome</keyword>
<dbReference type="RefSeq" id="WP_133362821.1">
    <property type="nucleotide sequence ID" value="NZ_CP037940.1"/>
</dbReference>
<gene>
    <name evidence="2" type="ORF">EQG49_04330</name>
</gene>
<feature type="transmembrane region" description="Helical" evidence="1">
    <location>
        <begin position="20"/>
        <end position="40"/>
    </location>
</feature>
<keyword evidence="1" id="KW-1133">Transmembrane helix</keyword>
<proteinExistence type="predicted"/>